<evidence type="ECO:0000313" key="3">
    <source>
        <dbReference type="Proteomes" id="UP000238274"/>
    </source>
</evidence>
<dbReference type="PANTHER" id="PTHR23524:SF1">
    <property type="entry name" value="MRH DOMAIN-CONTAINING PROTEIN-RELATED"/>
    <property type="match status" value="1"/>
</dbReference>
<feature type="transmembrane region" description="Helical" evidence="1">
    <location>
        <begin position="33"/>
        <end position="59"/>
    </location>
</feature>
<feature type="transmembrane region" description="Helical" evidence="1">
    <location>
        <begin position="240"/>
        <end position="259"/>
    </location>
</feature>
<dbReference type="EMBL" id="PKSM01000093">
    <property type="protein sequence ID" value="POW14068.1"/>
    <property type="molecule type" value="Genomic_DNA"/>
</dbReference>
<dbReference type="VEuPathDB" id="FungiDB:PSTT_00580"/>
<proteinExistence type="predicted"/>
<comment type="caution">
    <text evidence="2">The sequence shown here is derived from an EMBL/GenBank/DDBJ whole genome shotgun (WGS) entry which is preliminary data.</text>
</comment>
<dbReference type="OrthoDB" id="18110at2759"/>
<gene>
    <name evidence="2" type="ORF">PSHT_07515</name>
</gene>
<dbReference type="VEuPathDB" id="FungiDB:PSHT_07515"/>
<feature type="transmembrane region" description="Helical" evidence="1">
    <location>
        <begin position="265"/>
        <end position="285"/>
    </location>
</feature>
<dbReference type="Proteomes" id="UP000238274">
    <property type="component" value="Unassembled WGS sequence"/>
</dbReference>
<name>A0A2S4VX37_9BASI</name>
<organism evidence="2 3">
    <name type="scientific">Puccinia striiformis</name>
    <dbReference type="NCBI Taxonomy" id="27350"/>
    <lineage>
        <taxon>Eukaryota</taxon>
        <taxon>Fungi</taxon>
        <taxon>Dikarya</taxon>
        <taxon>Basidiomycota</taxon>
        <taxon>Pucciniomycotina</taxon>
        <taxon>Pucciniomycetes</taxon>
        <taxon>Pucciniales</taxon>
        <taxon>Pucciniaceae</taxon>
        <taxon>Puccinia</taxon>
    </lineage>
</organism>
<dbReference type="PANTHER" id="PTHR23524">
    <property type="entry name" value="TRANSPORTER, PUTATIVE (AFU_ORTHOLOGUE AFUA_8G04850)-RELATED"/>
    <property type="match status" value="1"/>
</dbReference>
<reference evidence="3" key="2">
    <citation type="journal article" date="2018" name="BMC Genomics">
        <title>Genomic insights into host adaptation between the wheat stripe rust pathogen (Puccinia striiformis f. sp. tritici) and the barley stripe rust pathogen (Puccinia striiformis f. sp. hordei).</title>
        <authorList>
            <person name="Xia C."/>
            <person name="Wang M."/>
            <person name="Yin C."/>
            <person name="Cornejo O.E."/>
            <person name="Hulbert S.H."/>
            <person name="Chen X."/>
        </authorList>
    </citation>
    <scope>NUCLEOTIDE SEQUENCE [LARGE SCALE GENOMIC DNA]</scope>
    <source>
        <strain evidence="3">93TX-2</strain>
    </source>
</reference>
<accession>A0A2S4VX37</accession>
<feature type="transmembrane region" description="Helical" evidence="1">
    <location>
        <begin position="71"/>
        <end position="88"/>
    </location>
</feature>
<dbReference type="AlphaFoldDB" id="A0A2S4VX37"/>
<feature type="transmembrane region" description="Helical" evidence="1">
    <location>
        <begin position="136"/>
        <end position="161"/>
    </location>
</feature>
<protein>
    <submittedName>
        <fullName evidence="2">Uncharacterized protein</fullName>
    </submittedName>
</protein>
<feature type="transmembrane region" description="Helical" evidence="1">
    <location>
        <begin position="94"/>
        <end position="115"/>
    </location>
</feature>
<sequence length="296" mass="31551">MATVSSQGNQRDSKLFQSLGLAQDVKPINVLAYLAYSFVSVSSLVFISASTSFVLTALIHLPADCLGRTNGALILLDELVALPAVLVWGRLADIYARATTMGVTAYIPVFVNQYFTSTGQCQLDRPDAPPQEVKKACHAAFALASALTGTVQVGFILFGLLPRPNHFLVWTTCILLGLSQIMGIIVSLSLCASCRWQIFHSESAISQTRQTESTPLISDPTPPQPDQAPWRDISGAIAGVYSLSGGLAILVGSFGGILSDWSPRAPFFLTGGITCVASLVCNLAGHSPTRFNLFLD</sequence>
<keyword evidence="1" id="KW-1133">Transmembrane helix</keyword>
<evidence type="ECO:0000313" key="2">
    <source>
        <dbReference type="EMBL" id="POW14068.1"/>
    </source>
</evidence>
<reference evidence="2 3" key="1">
    <citation type="submission" date="2017-12" db="EMBL/GenBank/DDBJ databases">
        <title>Gene loss provides genomic basis for host adaptation in cereal stripe rust fungi.</title>
        <authorList>
            <person name="Xia C."/>
        </authorList>
    </citation>
    <scope>NUCLEOTIDE SEQUENCE [LARGE SCALE GENOMIC DNA]</scope>
    <source>
        <strain evidence="2 3">93TX-2</strain>
    </source>
</reference>
<keyword evidence="1" id="KW-0472">Membrane</keyword>
<keyword evidence="3" id="KW-1185">Reference proteome</keyword>
<feature type="transmembrane region" description="Helical" evidence="1">
    <location>
        <begin position="167"/>
        <end position="191"/>
    </location>
</feature>
<reference evidence="3" key="3">
    <citation type="journal article" date="2018" name="Mol. Plant Microbe Interact.">
        <title>Genome sequence resources for the wheat stripe rust pathogen (Puccinia striiformis f. sp. tritici) and the barley stripe rust pathogen (Puccinia striiformis f. sp. hordei).</title>
        <authorList>
            <person name="Xia C."/>
            <person name="Wang M."/>
            <person name="Yin C."/>
            <person name="Cornejo O.E."/>
            <person name="Hulbert S.H."/>
            <person name="Chen X."/>
        </authorList>
    </citation>
    <scope>NUCLEOTIDE SEQUENCE [LARGE SCALE GENOMIC DNA]</scope>
    <source>
        <strain evidence="3">93TX-2</strain>
    </source>
</reference>
<evidence type="ECO:0000256" key="1">
    <source>
        <dbReference type="SAM" id="Phobius"/>
    </source>
</evidence>
<keyword evidence="1" id="KW-0812">Transmembrane</keyword>